<sequence>MPQYFSPGIYVEEVPSGARPIGPVGMATAAFVGVAPDRTAHVDRALAVNSWSEFLRLYADGDDLESTPLARAVFGFLDNGGSRCWVVNVGAGGQLTGTGQRRTGLQLVEAIDEVAILAAPGFHDPVSHDALLSMAERLRTMVAICDPPPGVEDISTLTRVATPTPRPAPGKPADGKSDDGKPDDGKPDDGKPGDGRSGDAATSGDGPAGTAHRARQSDYGAFYFPWLRVRDPLTGELVLTPPSGHMAGIWARTDGLRGVHKAPANEPVRGAVDLEYLVTRSEHDVLNPKGVNVIRYFAGEGIRVWGARTLAAEASEWRYLNVRRLSISIEQAIANGTRWMVFEPNDYSLWRSIRRDIGAFLTRVWRDGALLGRTPEEAFFVKCDEETNPVDVRDAGMVVAHIGIAVVKPAEFVVFKLSQWAGGAETETIGG</sequence>
<feature type="compositionally biased region" description="Basic and acidic residues" evidence="2">
    <location>
        <begin position="173"/>
        <end position="197"/>
    </location>
</feature>
<feature type="region of interest" description="Disordered" evidence="2">
    <location>
        <begin position="152"/>
        <end position="213"/>
    </location>
</feature>
<name>A0ABS3V5H3_9ACTN</name>
<evidence type="ECO:0000259" key="4">
    <source>
        <dbReference type="Pfam" id="PF17482"/>
    </source>
</evidence>
<comment type="caution">
    <text evidence="5">The sequence shown here is derived from an EMBL/GenBank/DDBJ whole genome shotgun (WGS) entry which is preliminary data.</text>
</comment>
<evidence type="ECO:0000313" key="5">
    <source>
        <dbReference type="EMBL" id="MBO4160871.1"/>
    </source>
</evidence>
<dbReference type="Proteomes" id="UP000671399">
    <property type="component" value="Unassembled WGS sequence"/>
</dbReference>
<evidence type="ECO:0000259" key="3">
    <source>
        <dbReference type="Pfam" id="PF04984"/>
    </source>
</evidence>
<dbReference type="RefSeq" id="WP_208566539.1">
    <property type="nucleotide sequence ID" value="NZ_JAGFWR010000003.1"/>
</dbReference>
<dbReference type="Pfam" id="PF04984">
    <property type="entry name" value="Phage_sheath_1"/>
    <property type="match status" value="1"/>
</dbReference>
<dbReference type="PANTHER" id="PTHR35861">
    <property type="match status" value="1"/>
</dbReference>
<feature type="domain" description="Tail sheath protein C-terminal" evidence="4">
    <location>
        <begin position="315"/>
        <end position="416"/>
    </location>
</feature>
<reference evidence="5 6" key="1">
    <citation type="submission" date="2021-03" db="EMBL/GenBank/DDBJ databases">
        <authorList>
            <person name="Lee D.-H."/>
        </authorList>
    </citation>
    <scope>NUCLEOTIDE SEQUENCE [LARGE SCALE GENOMIC DNA]</scope>
    <source>
        <strain evidence="5 6">MMS20-R2-23</strain>
    </source>
</reference>
<dbReference type="Gene3D" id="3.40.50.11780">
    <property type="match status" value="2"/>
</dbReference>
<gene>
    <name evidence="5" type="ORF">JQN83_08575</name>
</gene>
<dbReference type="Pfam" id="PF17482">
    <property type="entry name" value="Phage_sheath_1C"/>
    <property type="match status" value="1"/>
</dbReference>
<comment type="similarity">
    <text evidence="1">Belongs to the myoviridae tail sheath protein family.</text>
</comment>
<dbReference type="EMBL" id="JAGFWR010000003">
    <property type="protein sequence ID" value="MBO4160871.1"/>
    <property type="molecule type" value="Genomic_DNA"/>
</dbReference>
<evidence type="ECO:0000313" key="6">
    <source>
        <dbReference type="Proteomes" id="UP000671399"/>
    </source>
</evidence>
<evidence type="ECO:0000256" key="1">
    <source>
        <dbReference type="ARBA" id="ARBA00008005"/>
    </source>
</evidence>
<keyword evidence="6" id="KW-1185">Reference proteome</keyword>
<organism evidence="5 6">
    <name type="scientific">Micromonospora antibiotica</name>
    <dbReference type="NCBI Taxonomy" id="2807623"/>
    <lineage>
        <taxon>Bacteria</taxon>
        <taxon>Bacillati</taxon>
        <taxon>Actinomycetota</taxon>
        <taxon>Actinomycetes</taxon>
        <taxon>Micromonosporales</taxon>
        <taxon>Micromonosporaceae</taxon>
        <taxon>Micromonospora</taxon>
    </lineage>
</organism>
<dbReference type="InterPro" id="IPR052042">
    <property type="entry name" value="Tail_sheath_structural"/>
</dbReference>
<dbReference type="InterPro" id="IPR020287">
    <property type="entry name" value="Tail_sheath_C"/>
</dbReference>
<protein>
    <submittedName>
        <fullName evidence="5">Phage tail sheath family protein</fullName>
    </submittedName>
</protein>
<evidence type="ECO:0000256" key="2">
    <source>
        <dbReference type="SAM" id="MobiDB-lite"/>
    </source>
</evidence>
<proteinExistence type="inferred from homology"/>
<dbReference type="InterPro" id="IPR035089">
    <property type="entry name" value="Phage_sheath_subtilisin"/>
</dbReference>
<dbReference type="PANTHER" id="PTHR35861:SF1">
    <property type="entry name" value="PHAGE TAIL SHEATH PROTEIN"/>
    <property type="match status" value="1"/>
</dbReference>
<feature type="domain" description="Tail sheath protein subtilisin-like" evidence="3">
    <location>
        <begin position="230"/>
        <end position="310"/>
    </location>
</feature>
<accession>A0ABS3V5H3</accession>